<dbReference type="AlphaFoldDB" id="A0A7S4L9S6"/>
<name>A0A7S4L9S6_9EUGL</name>
<sequence length="138" mass="15473">MEEFLASFAEQFHVPSEQQRAHLEELFHSLDDDESGYLDFREYLLGLALVAEVQDGSDSLDMIRFAFDALDESGDGLLTQNAIKTMFRRLAPDITQECIEEVFAAAAGGEAGAISFPQFKAFLEAHPAFLKTFQTRFL</sequence>
<dbReference type="PROSITE" id="PS00018">
    <property type="entry name" value="EF_HAND_1"/>
    <property type="match status" value="1"/>
</dbReference>
<evidence type="ECO:0000313" key="3">
    <source>
        <dbReference type="EMBL" id="CAE0815832.1"/>
    </source>
</evidence>
<evidence type="ECO:0000259" key="2">
    <source>
        <dbReference type="PROSITE" id="PS50222"/>
    </source>
</evidence>
<dbReference type="InterPro" id="IPR002048">
    <property type="entry name" value="EF_hand_dom"/>
</dbReference>
<feature type="domain" description="EF-hand" evidence="2">
    <location>
        <begin position="58"/>
        <end position="93"/>
    </location>
</feature>
<reference evidence="3" key="1">
    <citation type="submission" date="2021-01" db="EMBL/GenBank/DDBJ databases">
        <authorList>
            <person name="Corre E."/>
            <person name="Pelletier E."/>
            <person name="Niang G."/>
            <person name="Scheremetjew M."/>
            <person name="Finn R."/>
            <person name="Kale V."/>
            <person name="Holt S."/>
            <person name="Cochrane G."/>
            <person name="Meng A."/>
            <person name="Brown T."/>
            <person name="Cohen L."/>
        </authorList>
    </citation>
    <scope>NUCLEOTIDE SEQUENCE</scope>
    <source>
        <strain evidence="3">CCMP1594</strain>
    </source>
</reference>
<dbReference type="EMBL" id="HBJA01076957">
    <property type="protein sequence ID" value="CAE0815832.1"/>
    <property type="molecule type" value="Transcribed_RNA"/>
</dbReference>
<dbReference type="Gene3D" id="1.10.238.10">
    <property type="entry name" value="EF-hand"/>
    <property type="match status" value="1"/>
</dbReference>
<dbReference type="GO" id="GO:0005509">
    <property type="term" value="F:calcium ion binding"/>
    <property type="evidence" value="ECO:0007669"/>
    <property type="project" value="InterPro"/>
</dbReference>
<keyword evidence="1" id="KW-0106">Calcium</keyword>
<feature type="domain" description="EF-hand" evidence="2">
    <location>
        <begin position="18"/>
        <end position="53"/>
    </location>
</feature>
<proteinExistence type="predicted"/>
<dbReference type="InterPro" id="IPR018247">
    <property type="entry name" value="EF_Hand_1_Ca_BS"/>
</dbReference>
<dbReference type="InterPro" id="IPR011992">
    <property type="entry name" value="EF-hand-dom_pair"/>
</dbReference>
<gene>
    <name evidence="3" type="ORF">EGYM00163_LOCUS26991</name>
</gene>
<evidence type="ECO:0000256" key="1">
    <source>
        <dbReference type="ARBA" id="ARBA00022837"/>
    </source>
</evidence>
<dbReference type="PROSITE" id="PS50222">
    <property type="entry name" value="EF_HAND_2"/>
    <property type="match status" value="2"/>
</dbReference>
<accession>A0A7S4L9S6</accession>
<protein>
    <recommendedName>
        <fullName evidence="2">EF-hand domain-containing protein</fullName>
    </recommendedName>
</protein>
<dbReference type="SUPFAM" id="SSF47473">
    <property type="entry name" value="EF-hand"/>
    <property type="match status" value="1"/>
</dbReference>
<organism evidence="3">
    <name type="scientific">Eutreptiella gymnastica</name>
    <dbReference type="NCBI Taxonomy" id="73025"/>
    <lineage>
        <taxon>Eukaryota</taxon>
        <taxon>Discoba</taxon>
        <taxon>Euglenozoa</taxon>
        <taxon>Euglenida</taxon>
        <taxon>Spirocuta</taxon>
        <taxon>Euglenophyceae</taxon>
        <taxon>Eutreptiales</taxon>
        <taxon>Eutreptiaceae</taxon>
        <taxon>Eutreptiella</taxon>
    </lineage>
</organism>
<dbReference type="SMART" id="SM00054">
    <property type="entry name" value="EFh"/>
    <property type="match status" value="2"/>
</dbReference>